<sequence length="247" mass="26739">MKSVLITGCNRGIGLGLVKHLVALQSPPKNIFATCRNPNQAQELKQIAENNQNVHIIQIDLRNTGDYDEIFNYVKEKVSGEGLNVLINSAGISSKFTRIGMVKQTDLEDHFLINTIAPIMLTQKLVPLLKEASAKNSDKPVGTSRAAIINISSVLGGMGANTEGGFYPYRTSKAALNAATKSMSVDLKSDKILALALHPGWLKTAMGGPNAPLTVDAAMPVLISFLQKLDETHNGGFYSYEGKKMLW</sequence>
<evidence type="ECO:0008006" key="6">
    <source>
        <dbReference type="Google" id="ProtNLM"/>
    </source>
</evidence>
<dbReference type="GO" id="GO:0005737">
    <property type="term" value="C:cytoplasm"/>
    <property type="evidence" value="ECO:0007669"/>
    <property type="project" value="TreeGrafter"/>
</dbReference>
<dbReference type="InterPro" id="IPR051468">
    <property type="entry name" value="Fungal_SecMetab_SDRs"/>
</dbReference>
<dbReference type="EMBL" id="OU963869">
    <property type="protein sequence ID" value="CAH0394547.1"/>
    <property type="molecule type" value="Genomic_DNA"/>
</dbReference>
<evidence type="ECO:0000256" key="1">
    <source>
        <dbReference type="ARBA" id="ARBA00022857"/>
    </source>
</evidence>
<organism evidence="4 5">
    <name type="scientific">Bemisia tabaci</name>
    <name type="common">Sweetpotato whitefly</name>
    <name type="synonym">Aleurodes tabaci</name>
    <dbReference type="NCBI Taxonomy" id="7038"/>
    <lineage>
        <taxon>Eukaryota</taxon>
        <taxon>Metazoa</taxon>
        <taxon>Ecdysozoa</taxon>
        <taxon>Arthropoda</taxon>
        <taxon>Hexapoda</taxon>
        <taxon>Insecta</taxon>
        <taxon>Pterygota</taxon>
        <taxon>Neoptera</taxon>
        <taxon>Paraneoptera</taxon>
        <taxon>Hemiptera</taxon>
        <taxon>Sternorrhyncha</taxon>
        <taxon>Aleyrodoidea</taxon>
        <taxon>Aleyrodidae</taxon>
        <taxon>Aleyrodinae</taxon>
        <taxon>Bemisia</taxon>
    </lineage>
</organism>
<name>A0A9P0ANV5_BEMTA</name>
<protein>
    <recommendedName>
        <fullName evidence="6">C-factor</fullName>
    </recommendedName>
</protein>
<evidence type="ECO:0000313" key="4">
    <source>
        <dbReference type="EMBL" id="CAH0394547.1"/>
    </source>
</evidence>
<dbReference type="InterPro" id="IPR002347">
    <property type="entry name" value="SDR_fam"/>
</dbReference>
<dbReference type="GO" id="GO:0004090">
    <property type="term" value="F:carbonyl reductase (NADPH) activity"/>
    <property type="evidence" value="ECO:0007669"/>
    <property type="project" value="TreeGrafter"/>
</dbReference>
<dbReference type="KEGG" id="btab:109038220"/>
<dbReference type="AlphaFoldDB" id="A0A9P0ANV5"/>
<dbReference type="Gene3D" id="3.40.50.720">
    <property type="entry name" value="NAD(P)-binding Rossmann-like Domain"/>
    <property type="match status" value="1"/>
</dbReference>
<reference evidence="4" key="1">
    <citation type="submission" date="2021-12" db="EMBL/GenBank/DDBJ databases">
        <authorList>
            <person name="King R."/>
        </authorList>
    </citation>
    <scope>NUCLEOTIDE SEQUENCE</scope>
</reference>
<dbReference type="InterPro" id="IPR036291">
    <property type="entry name" value="NAD(P)-bd_dom_sf"/>
</dbReference>
<dbReference type="PRINTS" id="PR00081">
    <property type="entry name" value="GDHRDH"/>
</dbReference>
<dbReference type="Pfam" id="PF00106">
    <property type="entry name" value="adh_short"/>
    <property type="match status" value="1"/>
</dbReference>
<dbReference type="SUPFAM" id="SSF51735">
    <property type="entry name" value="NAD(P)-binding Rossmann-fold domains"/>
    <property type="match status" value="1"/>
</dbReference>
<keyword evidence="5" id="KW-1185">Reference proteome</keyword>
<keyword evidence="2" id="KW-0560">Oxidoreductase</keyword>
<dbReference type="PANTHER" id="PTHR43544:SF7">
    <property type="entry name" value="NADB-LER2"/>
    <property type="match status" value="1"/>
</dbReference>
<evidence type="ECO:0000256" key="3">
    <source>
        <dbReference type="RuleBase" id="RU000363"/>
    </source>
</evidence>
<evidence type="ECO:0000256" key="2">
    <source>
        <dbReference type="ARBA" id="ARBA00023002"/>
    </source>
</evidence>
<dbReference type="KEGG" id="btab:109032560"/>
<dbReference type="PRINTS" id="PR00080">
    <property type="entry name" value="SDRFAMILY"/>
</dbReference>
<dbReference type="Proteomes" id="UP001152759">
    <property type="component" value="Chromosome 8"/>
</dbReference>
<proteinExistence type="inferred from homology"/>
<dbReference type="OrthoDB" id="5296at2759"/>
<dbReference type="PANTHER" id="PTHR43544">
    <property type="entry name" value="SHORT-CHAIN DEHYDROGENASE/REDUCTASE"/>
    <property type="match status" value="1"/>
</dbReference>
<evidence type="ECO:0000313" key="5">
    <source>
        <dbReference type="Proteomes" id="UP001152759"/>
    </source>
</evidence>
<keyword evidence="1" id="KW-0521">NADP</keyword>
<accession>A0A9P0ANV5</accession>
<dbReference type="CDD" id="cd05325">
    <property type="entry name" value="carb_red_sniffer_like_SDR_c"/>
    <property type="match status" value="1"/>
</dbReference>
<gene>
    <name evidence="4" type="ORF">BEMITA_LOCUS12832</name>
</gene>
<comment type="similarity">
    <text evidence="3">Belongs to the short-chain dehydrogenases/reductases (SDR) family.</text>
</comment>